<feature type="compositionally biased region" description="Gly residues" evidence="1">
    <location>
        <begin position="518"/>
        <end position="539"/>
    </location>
</feature>
<accession>A4IPV5</accession>
<reference evidence="2 3" key="1">
    <citation type="journal article" date="2007" name="Proc. Natl. Acad. Sci. U.S.A.">
        <title>Genome and proteome of long-chain alkane degrading Geobacillus thermodenitrificans NG80-2 isolated from a deep-subsurface oil reservoir.</title>
        <authorList>
            <person name="Feng L."/>
            <person name="Wang W."/>
            <person name="Cheng J."/>
            <person name="Ren Y."/>
            <person name="Zhao G."/>
            <person name="Gao C."/>
            <person name="Tang Y."/>
            <person name="Liu X."/>
            <person name="Han W."/>
            <person name="Peng X."/>
            <person name="Liu R."/>
            <person name="Wang L."/>
        </authorList>
    </citation>
    <scope>NUCLEOTIDE SEQUENCE [LARGE SCALE GENOMIC DNA]</scope>
    <source>
        <strain evidence="2 3">NG80-2</strain>
    </source>
</reference>
<dbReference type="HOGENOM" id="CLU_027697_0_0_9"/>
<gene>
    <name evidence="2" type="ordered locus">GTNG_2007</name>
</gene>
<evidence type="ECO:0000256" key="1">
    <source>
        <dbReference type="SAM" id="MobiDB-lite"/>
    </source>
</evidence>
<dbReference type="Proteomes" id="UP000001578">
    <property type="component" value="Chromosome"/>
</dbReference>
<sequence length="665" mass="75107">MIILSSLQNYYRFWRIHMDTFWHFPATTGGLIHSINHAGLETFRGNSLESLTREICQNSLDAVKNETKPVIVEFSSFIIDTNKVPGIDELKDVFLKCQQTWKGKNQQCEYFLENALQIVQRPTIQILRISDFNTKGLEGAKEGELGSPWSSLVKEAGSSNKDESSGGSFGIGKSAPFLNSKLRTLFYSSLDITGYESFVGVANIMSFKKNLNEITLGNGYYTYNENSNAIPQQLFLEPGFIRKDTGTDIYVTAFEPNGDWEQEIIKSVLHNFFITIYKKKLVVRINDFEISDKNIAQLIGDLEDTEENRHLKHYFHLLTSDQTIKVAYPAQKYKQGISFAEGEATLYLMNGEDLNRRVLMTRTTGMRLFEQKNISGSISFTGILMITGKNMNAIFKQMENPAHNEWSPERYEKDPKLAKKVYGDLKSFIRSAVKEYFQEKITDSMDAIGLSDFLPNKKLVNMRGVNKTESLHSSIKQILKKEIKEESANKKATRQKGISIEDIEAQLAGEYGITPTGNEGGNGSGKHSGGGSNGGGIQHFGGQNQLDKGMTGNLDRQRKQKPNSKPVQITQKYVCIDKEGGKYRFIITAKKAVEKGRLIFKVIGEQNDFDLPIQNATTDDPNVTVEKYDDNKIDLHSIPAKKPFIINVEIEYPNYCVMEVELYEN</sequence>
<dbReference type="eggNOG" id="COG3727">
    <property type="taxonomic scope" value="Bacteria"/>
</dbReference>
<proteinExistence type="predicted"/>
<evidence type="ECO:0000313" key="3">
    <source>
        <dbReference type="Proteomes" id="UP000001578"/>
    </source>
</evidence>
<dbReference type="EMBL" id="CP000557">
    <property type="protein sequence ID" value="ABO67359.1"/>
    <property type="molecule type" value="Genomic_DNA"/>
</dbReference>
<dbReference type="AlphaFoldDB" id="A4IPV5"/>
<dbReference type="KEGG" id="gtn:GTNG_2007"/>
<feature type="region of interest" description="Disordered" evidence="1">
    <location>
        <begin position="511"/>
        <end position="567"/>
    </location>
</feature>
<name>A4IPV5_GEOTN</name>
<evidence type="ECO:0000313" key="2">
    <source>
        <dbReference type="EMBL" id="ABO67359.1"/>
    </source>
</evidence>
<protein>
    <submittedName>
        <fullName evidence="2">Uncharacterized protein</fullName>
    </submittedName>
</protein>
<organism evidence="2 3">
    <name type="scientific">Geobacillus thermodenitrificans (strain NG80-2)</name>
    <dbReference type="NCBI Taxonomy" id="420246"/>
    <lineage>
        <taxon>Bacteria</taxon>
        <taxon>Bacillati</taxon>
        <taxon>Bacillota</taxon>
        <taxon>Bacilli</taxon>
        <taxon>Bacillales</taxon>
        <taxon>Anoxybacillaceae</taxon>
        <taxon>Geobacillus</taxon>
    </lineage>
</organism>